<reference evidence="2" key="1">
    <citation type="journal article" date="2021" name="Nat. Commun.">
        <title>Genetic determinants of endophytism in the Arabidopsis root mycobiome.</title>
        <authorList>
            <person name="Mesny F."/>
            <person name="Miyauchi S."/>
            <person name="Thiergart T."/>
            <person name="Pickel B."/>
            <person name="Atanasova L."/>
            <person name="Karlsson M."/>
            <person name="Huettel B."/>
            <person name="Barry K.W."/>
            <person name="Haridas S."/>
            <person name="Chen C."/>
            <person name="Bauer D."/>
            <person name="Andreopoulos W."/>
            <person name="Pangilinan J."/>
            <person name="LaButti K."/>
            <person name="Riley R."/>
            <person name="Lipzen A."/>
            <person name="Clum A."/>
            <person name="Drula E."/>
            <person name="Henrissat B."/>
            <person name="Kohler A."/>
            <person name="Grigoriev I.V."/>
            <person name="Martin F.M."/>
            <person name="Hacquard S."/>
        </authorList>
    </citation>
    <scope>NUCLEOTIDE SEQUENCE</scope>
    <source>
        <strain evidence="2">MPI-CAGE-CH-0230</strain>
    </source>
</reference>
<evidence type="ECO:0000313" key="2">
    <source>
        <dbReference type="EMBL" id="KAH7012112.1"/>
    </source>
</evidence>
<protein>
    <recommendedName>
        <fullName evidence="4">Alcohol acetyltransferase</fullName>
    </recommendedName>
</protein>
<dbReference type="RefSeq" id="XP_046004488.1">
    <property type="nucleotide sequence ID" value="XM_046161352.1"/>
</dbReference>
<dbReference type="Pfam" id="PF07247">
    <property type="entry name" value="AATase"/>
    <property type="match status" value="1"/>
</dbReference>
<dbReference type="InterPro" id="IPR052058">
    <property type="entry name" value="Alcohol_O-acetyltransferase"/>
</dbReference>
<gene>
    <name evidence="2" type="ORF">B0I36DRAFT_389682</name>
</gene>
<dbReference type="SUPFAM" id="SSF52777">
    <property type="entry name" value="CoA-dependent acyltransferases"/>
    <property type="match status" value="1"/>
</dbReference>
<proteinExistence type="predicted"/>
<keyword evidence="1" id="KW-0472">Membrane</keyword>
<evidence type="ECO:0000256" key="1">
    <source>
        <dbReference type="SAM" id="Phobius"/>
    </source>
</evidence>
<name>A0A9P8XS29_9PEZI</name>
<organism evidence="2 3">
    <name type="scientific">Microdochium trichocladiopsis</name>
    <dbReference type="NCBI Taxonomy" id="1682393"/>
    <lineage>
        <taxon>Eukaryota</taxon>
        <taxon>Fungi</taxon>
        <taxon>Dikarya</taxon>
        <taxon>Ascomycota</taxon>
        <taxon>Pezizomycotina</taxon>
        <taxon>Sordariomycetes</taxon>
        <taxon>Xylariomycetidae</taxon>
        <taxon>Xylariales</taxon>
        <taxon>Microdochiaceae</taxon>
        <taxon>Microdochium</taxon>
    </lineage>
</organism>
<comment type="caution">
    <text evidence="2">The sequence shown here is derived from an EMBL/GenBank/DDBJ whole genome shotgun (WGS) entry which is preliminary data.</text>
</comment>
<evidence type="ECO:0008006" key="4">
    <source>
        <dbReference type="Google" id="ProtNLM"/>
    </source>
</evidence>
<dbReference type="PANTHER" id="PTHR28037">
    <property type="entry name" value="ALCOHOL O-ACETYLTRANSFERASE 1-RELATED"/>
    <property type="match status" value="1"/>
</dbReference>
<dbReference type="AlphaFoldDB" id="A0A9P8XS29"/>
<dbReference type="Proteomes" id="UP000756346">
    <property type="component" value="Unassembled WGS sequence"/>
</dbReference>
<accession>A0A9P8XS29</accession>
<feature type="transmembrane region" description="Helical" evidence="1">
    <location>
        <begin position="161"/>
        <end position="183"/>
    </location>
</feature>
<dbReference type="Gene3D" id="3.30.559.10">
    <property type="entry name" value="Chloramphenicol acetyltransferase-like domain"/>
    <property type="match status" value="1"/>
</dbReference>
<sequence>MQYYVAVRQVVERHPFLTVVFKDKHTDKAYYEHVPSVNLKERIFIASEDKQGKAEDETTRIERLLPSLVDHAHAAERPPWSMTVLPLGRGTGQTTRLFIAFAFSHMLGDGMNGLIFHQHLLEGLCDASANADSSSTTTVTIPPTTTLDEPFDTPKRLPISWGYLFGPLFAVLLPKWLAILLGVRASTSLLEPGTWTGPPMFDDHKANPTQLRIIGIPAAQVEAALRTSRRRGANLTGVLHQIIVHALSDALPGHTLSSATAKGNSNNDKEGGGGGTVSSATAITWFVSHSAINMRPTLGIPNTKTGLYVNGCFDYHPRRAAAAATTQKLALSATTPEDQPVGLLRYALSVPRWMAKKMGQKRDGSYEVSNLLAFSPAPPPAAAAAVAVEWIIFAQSRNRTSSPLVFDVVSVKRGNLVISVVWQAGALGNVTRTPQDQQKLVEGVCEGIKAEFAMFV</sequence>
<dbReference type="InterPro" id="IPR023213">
    <property type="entry name" value="CAT-like_dom_sf"/>
</dbReference>
<dbReference type="GO" id="GO:0008080">
    <property type="term" value="F:N-acetyltransferase activity"/>
    <property type="evidence" value="ECO:0007669"/>
    <property type="project" value="TreeGrafter"/>
</dbReference>
<keyword evidence="1" id="KW-0812">Transmembrane</keyword>
<dbReference type="PANTHER" id="PTHR28037:SF1">
    <property type="entry name" value="ALCOHOL O-ACETYLTRANSFERASE 1-RELATED"/>
    <property type="match status" value="1"/>
</dbReference>
<dbReference type="EMBL" id="JAGTJQ010000015">
    <property type="protein sequence ID" value="KAH7012112.1"/>
    <property type="molecule type" value="Genomic_DNA"/>
</dbReference>
<evidence type="ECO:0000313" key="3">
    <source>
        <dbReference type="Proteomes" id="UP000756346"/>
    </source>
</evidence>
<keyword evidence="3" id="KW-1185">Reference proteome</keyword>
<dbReference type="InterPro" id="IPR010828">
    <property type="entry name" value="Atf2/Sli1-like"/>
</dbReference>
<dbReference type="GeneID" id="70190898"/>
<dbReference type="OrthoDB" id="2150604at2759"/>
<keyword evidence="1" id="KW-1133">Transmembrane helix</keyword>